<feature type="region of interest" description="Disordered" evidence="1">
    <location>
        <begin position="13"/>
        <end position="35"/>
    </location>
</feature>
<reference evidence="3" key="2">
    <citation type="submission" date="2015-01" db="EMBL/GenBank/DDBJ databases">
        <title>Evolutionary Origins and Diversification of the Mycorrhizal Mutualists.</title>
        <authorList>
            <consortium name="DOE Joint Genome Institute"/>
            <consortium name="Mycorrhizal Genomics Consortium"/>
            <person name="Kohler A."/>
            <person name="Kuo A."/>
            <person name="Nagy L.G."/>
            <person name="Floudas D."/>
            <person name="Copeland A."/>
            <person name="Barry K.W."/>
            <person name="Cichocki N."/>
            <person name="Veneault-Fourrey C."/>
            <person name="LaButti K."/>
            <person name="Lindquist E.A."/>
            <person name="Lipzen A."/>
            <person name="Lundell T."/>
            <person name="Morin E."/>
            <person name="Murat C."/>
            <person name="Riley R."/>
            <person name="Ohm R."/>
            <person name="Sun H."/>
            <person name="Tunlid A."/>
            <person name="Henrissat B."/>
            <person name="Grigoriev I.V."/>
            <person name="Hibbett D.S."/>
            <person name="Martin F."/>
        </authorList>
    </citation>
    <scope>NUCLEOTIDE SEQUENCE [LARGE SCALE GENOMIC DNA]</scope>
    <source>
        <strain evidence="3">h7</strain>
    </source>
</reference>
<evidence type="ECO:0000313" key="3">
    <source>
        <dbReference type="Proteomes" id="UP000053424"/>
    </source>
</evidence>
<dbReference type="EMBL" id="KN831820">
    <property type="protein sequence ID" value="KIM35480.1"/>
    <property type="molecule type" value="Genomic_DNA"/>
</dbReference>
<dbReference type="Proteomes" id="UP000053424">
    <property type="component" value="Unassembled WGS sequence"/>
</dbReference>
<name>A0A0C3BFB6_HEBCY</name>
<evidence type="ECO:0000256" key="1">
    <source>
        <dbReference type="SAM" id="MobiDB-lite"/>
    </source>
</evidence>
<sequence>MAPTITFRRKLARPYPTIDPLSHTPSQSCPTGILGRQPSITRSRCLVQKHIIIIHHSRWRRWMRAEGGFNLSDPASSSRHGVRPHPASDADSRGGSAQRPHVHLPSQGPRD</sequence>
<dbReference type="HOGENOM" id="CLU_2158737_0_0_1"/>
<feature type="region of interest" description="Disordered" evidence="1">
    <location>
        <begin position="68"/>
        <end position="111"/>
    </location>
</feature>
<keyword evidence="3" id="KW-1185">Reference proteome</keyword>
<evidence type="ECO:0000313" key="2">
    <source>
        <dbReference type="EMBL" id="KIM35480.1"/>
    </source>
</evidence>
<organism evidence="2 3">
    <name type="scientific">Hebeloma cylindrosporum</name>
    <dbReference type="NCBI Taxonomy" id="76867"/>
    <lineage>
        <taxon>Eukaryota</taxon>
        <taxon>Fungi</taxon>
        <taxon>Dikarya</taxon>
        <taxon>Basidiomycota</taxon>
        <taxon>Agaricomycotina</taxon>
        <taxon>Agaricomycetes</taxon>
        <taxon>Agaricomycetidae</taxon>
        <taxon>Agaricales</taxon>
        <taxon>Agaricineae</taxon>
        <taxon>Hymenogastraceae</taxon>
        <taxon>Hebeloma</taxon>
    </lineage>
</organism>
<proteinExistence type="predicted"/>
<accession>A0A0C3BFB6</accession>
<dbReference type="AlphaFoldDB" id="A0A0C3BFB6"/>
<protein>
    <submittedName>
        <fullName evidence="2">Uncharacterized protein</fullName>
    </submittedName>
</protein>
<reference evidence="2 3" key="1">
    <citation type="submission" date="2014-04" db="EMBL/GenBank/DDBJ databases">
        <authorList>
            <consortium name="DOE Joint Genome Institute"/>
            <person name="Kuo A."/>
            <person name="Gay G."/>
            <person name="Dore J."/>
            <person name="Kohler A."/>
            <person name="Nagy L.G."/>
            <person name="Floudas D."/>
            <person name="Copeland A."/>
            <person name="Barry K.W."/>
            <person name="Cichocki N."/>
            <person name="Veneault-Fourrey C."/>
            <person name="LaButti K."/>
            <person name="Lindquist E.A."/>
            <person name="Lipzen A."/>
            <person name="Lundell T."/>
            <person name="Morin E."/>
            <person name="Murat C."/>
            <person name="Sun H."/>
            <person name="Tunlid A."/>
            <person name="Henrissat B."/>
            <person name="Grigoriev I.V."/>
            <person name="Hibbett D.S."/>
            <person name="Martin F."/>
            <person name="Nordberg H.P."/>
            <person name="Cantor M.N."/>
            <person name="Hua S.X."/>
        </authorList>
    </citation>
    <scope>NUCLEOTIDE SEQUENCE [LARGE SCALE GENOMIC DNA]</scope>
    <source>
        <strain evidence="3">h7</strain>
    </source>
</reference>
<gene>
    <name evidence="2" type="ORF">M413DRAFT_348890</name>
</gene>